<comment type="similarity">
    <text evidence="2 7">Belongs to the thioredoxin family. DsbC subfamily.</text>
</comment>
<dbReference type="InterPro" id="IPR018950">
    <property type="entry name" value="DiS-bond_isomerase_DsbC/G_N"/>
</dbReference>
<comment type="function">
    <text evidence="7">Required for disulfide bond formation in some periplasmic proteins. Acts by transferring its disulfide bond to other proteins and is reduced in the process.</text>
</comment>
<dbReference type="PANTHER" id="PTHR35272">
    <property type="entry name" value="THIOL:DISULFIDE INTERCHANGE PROTEIN DSBC-RELATED"/>
    <property type="match status" value="1"/>
</dbReference>
<evidence type="ECO:0000256" key="2">
    <source>
        <dbReference type="ARBA" id="ARBA00009813"/>
    </source>
</evidence>
<evidence type="ECO:0000256" key="7">
    <source>
        <dbReference type="RuleBase" id="RU364038"/>
    </source>
</evidence>
<keyword evidence="6 7" id="KW-0676">Redox-active center</keyword>
<feature type="domain" description="Disulphide bond isomerase DsbC/G N-terminal" evidence="8">
    <location>
        <begin position="19"/>
        <end position="87"/>
    </location>
</feature>
<dbReference type="AlphaFoldDB" id="A0A8H9TFS0"/>
<keyword evidence="4 7" id="KW-0574">Periplasm</keyword>
<evidence type="ECO:0000256" key="6">
    <source>
        <dbReference type="ARBA" id="ARBA00023284"/>
    </source>
</evidence>
<dbReference type="InterPro" id="IPR051470">
    <property type="entry name" value="Thiol:disulfide_interchange"/>
</dbReference>
<evidence type="ECO:0000313" key="10">
    <source>
        <dbReference type="EMBL" id="HAS8540971.1"/>
    </source>
</evidence>
<reference evidence="10" key="1">
    <citation type="journal article" date="2018" name="Genome Biol.">
        <title>SKESA: strategic k-mer extension for scrupulous assemblies.</title>
        <authorList>
            <person name="Souvorov A."/>
            <person name="Agarwala R."/>
            <person name="Lipman D.J."/>
        </authorList>
    </citation>
    <scope>NUCLEOTIDE SEQUENCE</scope>
    <source>
        <strain evidence="10">BCW_3452</strain>
    </source>
</reference>
<name>A0A8H9TFS0_VIBVL</name>
<dbReference type="CDD" id="cd03020">
    <property type="entry name" value="DsbA_DsbC_DsbG"/>
    <property type="match status" value="1"/>
</dbReference>
<feature type="signal peptide" evidence="7">
    <location>
        <begin position="1"/>
        <end position="22"/>
    </location>
</feature>
<sequence length="258" mass="27800">MSKLSTVLLTVAATLAASSSSASDNKIESKLADLFAVQGAQASHFKTIDKVDLPRSFNVVEAGGRIMYVSDDMSTIIEGSIIDVSNGLLLAEDFADRALKPVTSDLIKNFNRDNGIIYKPKGEKLNTIFIFSDITCGYCAKLHSEIPSINEAGIEVVIIPFYRGYGAEGFSESQPYAVTTAIYSETDPEKRRKLHDDSFEGKSVDTTTVNPLGASIVKKGHELGQAVGLQGTPLIVDSEGNRVAGYIPAETIIQKFVK</sequence>
<dbReference type="InterPro" id="IPR012336">
    <property type="entry name" value="Thioredoxin-like_fold"/>
</dbReference>
<evidence type="ECO:0000256" key="4">
    <source>
        <dbReference type="ARBA" id="ARBA00022764"/>
    </source>
</evidence>
<dbReference type="Proteomes" id="UP000863257">
    <property type="component" value="Unassembled WGS sequence"/>
</dbReference>
<dbReference type="Pfam" id="PF10411">
    <property type="entry name" value="DsbC_N"/>
    <property type="match status" value="1"/>
</dbReference>
<reference evidence="10" key="2">
    <citation type="submission" date="2019-01" db="EMBL/GenBank/DDBJ databases">
        <authorList>
            <consortium name="NCBI Pathogen Detection Project"/>
        </authorList>
    </citation>
    <scope>NUCLEOTIDE SEQUENCE</scope>
    <source>
        <strain evidence="10">BCW_3452</strain>
    </source>
</reference>
<dbReference type="Gene3D" id="3.40.30.10">
    <property type="entry name" value="Glutaredoxin"/>
    <property type="match status" value="1"/>
</dbReference>
<evidence type="ECO:0000259" key="8">
    <source>
        <dbReference type="Pfam" id="PF10411"/>
    </source>
</evidence>
<proteinExistence type="inferred from homology"/>
<dbReference type="GO" id="GO:0042597">
    <property type="term" value="C:periplasmic space"/>
    <property type="evidence" value="ECO:0007669"/>
    <property type="project" value="UniProtKB-SubCell"/>
</dbReference>
<keyword evidence="5" id="KW-1015">Disulfide bond</keyword>
<evidence type="ECO:0000256" key="5">
    <source>
        <dbReference type="ARBA" id="ARBA00023157"/>
    </source>
</evidence>
<organism evidence="10">
    <name type="scientific">Vibrio vulnificus</name>
    <dbReference type="NCBI Taxonomy" id="672"/>
    <lineage>
        <taxon>Bacteria</taxon>
        <taxon>Pseudomonadati</taxon>
        <taxon>Pseudomonadota</taxon>
        <taxon>Gammaproteobacteria</taxon>
        <taxon>Vibrionales</taxon>
        <taxon>Vibrionaceae</taxon>
        <taxon>Vibrio</taxon>
    </lineage>
</organism>
<accession>A0A8H9TFS0</accession>
<evidence type="ECO:0000259" key="9">
    <source>
        <dbReference type="Pfam" id="PF13098"/>
    </source>
</evidence>
<evidence type="ECO:0000256" key="3">
    <source>
        <dbReference type="ARBA" id="ARBA00022729"/>
    </source>
</evidence>
<keyword evidence="3 7" id="KW-0732">Signal</keyword>
<comment type="caution">
    <text evidence="10">The sequence shown here is derived from an EMBL/GenBank/DDBJ whole genome shotgun (WGS) entry which is preliminary data.</text>
</comment>
<dbReference type="InterPro" id="IPR033954">
    <property type="entry name" value="DiS-bond_Isoase_DsbC/G"/>
</dbReference>
<feature type="chain" id="PRO_5034860520" description="Thiol:disulfide interchange protein" evidence="7">
    <location>
        <begin position="23"/>
        <end position="258"/>
    </location>
</feature>
<dbReference type="EMBL" id="DACRBY010000017">
    <property type="protein sequence ID" value="HAS8540971.1"/>
    <property type="molecule type" value="Genomic_DNA"/>
</dbReference>
<dbReference type="PANTHER" id="PTHR35272:SF3">
    <property type="entry name" value="THIOL:DISULFIDE INTERCHANGE PROTEIN DSBC"/>
    <property type="match status" value="1"/>
</dbReference>
<dbReference type="InterPro" id="IPR009094">
    <property type="entry name" value="DiS-bond_isomerase_DsbC/G_N_sf"/>
</dbReference>
<dbReference type="SUPFAM" id="SSF52833">
    <property type="entry name" value="Thioredoxin-like"/>
    <property type="match status" value="1"/>
</dbReference>
<evidence type="ECO:0000256" key="1">
    <source>
        <dbReference type="ARBA" id="ARBA00004418"/>
    </source>
</evidence>
<dbReference type="Pfam" id="PF13098">
    <property type="entry name" value="Thioredoxin_2"/>
    <property type="match status" value="1"/>
</dbReference>
<dbReference type="InterPro" id="IPR036249">
    <property type="entry name" value="Thioredoxin-like_sf"/>
</dbReference>
<gene>
    <name evidence="10" type="ORF">I7730_14365</name>
</gene>
<dbReference type="Gene3D" id="3.10.450.70">
    <property type="entry name" value="Disulphide bond isomerase, DsbC/G, N-terminal"/>
    <property type="match status" value="1"/>
</dbReference>
<feature type="domain" description="Thioredoxin-like fold" evidence="9">
    <location>
        <begin position="121"/>
        <end position="254"/>
    </location>
</feature>
<protein>
    <recommendedName>
        <fullName evidence="7">Thiol:disulfide interchange protein</fullName>
    </recommendedName>
</protein>
<comment type="subcellular location">
    <subcellularLocation>
        <location evidence="1 7">Periplasm</location>
    </subcellularLocation>
</comment>